<feature type="signal peptide" evidence="2">
    <location>
        <begin position="1"/>
        <end position="22"/>
    </location>
</feature>
<evidence type="ECO:0008006" key="5">
    <source>
        <dbReference type="Google" id="ProtNLM"/>
    </source>
</evidence>
<name>A0A844Z1L1_9SPHN</name>
<protein>
    <recommendedName>
        <fullName evidence="5">DUF3617 family protein</fullName>
    </recommendedName>
</protein>
<dbReference type="AlphaFoldDB" id="A0A844Z1L1"/>
<comment type="caution">
    <text evidence="3">The sequence shown here is derived from an EMBL/GenBank/DDBJ whole genome shotgun (WGS) entry which is preliminary data.</text>
</comment>
<evidence type="ECO:0000256" key="2">
    <source>
        <dbReference type="SAM" id="SignalP"/>
    </source>
</evidence>
<sequence length="194" mass="20275">MKRLPATIAVAATLLGATPALAQDATAAPIAADFKLESVEEDDGDWGITEFLVTQQAAQQEACGSASDLLAAQSTTQPRYDENGALVRQEPSAACAPSGSRYGSLARWAAAEQERRAAQQRNSATGFLREPECTESATGYTCASSGQSGRTTYQREVRCEETPTGRTCSSSGSIGTSSGAANAAREAVERMLDD</sequence>
<accession>A0A844Z1L1</accession>
<dbReference type="Proteomes" id="UP000466966">
    <property type="component" value="Unassembled WGS sequence"/>
</dbReference>
<reference evidence="3 4" key="1">
    <citation type="submission" date="2019-12" db="EMBL/GenBank/DDBJ databases">
        <title>Genomic-based taxomic classification of the family Erythrobacteraceae.</title>
        <authorList>
            <person name="Xu L."/>
        </authorList>
    </citation>
    <scope>NUCLEOTIDE SEQUENCE [LARGE SCALE GENOMIC DNA]</scope>
    <source>
        <strain evidence="3 4">M0322</strain>
    </source>
</reference>
<keyword evidence="2" id="KW-0732">Signal</keyword>
<organism evidence="3 4">
    <name type="scientific">Alteraurantiacibacter buctensis</name>
    <dbReference type="NCBI Taxonomy" id="1503981"/>
    <lineage>
        <taxon>Bacteria</taxon>
        <taxon>Pseudomonadati</taxon>
        <taxon>Pseudomonadota</taxon>
        <taxon>Alphaproteobacteria</taxon>
        <taxon>Sphingomonadales</taxon>
        <taxon>Erythrobacteraceae</taxon>
        <taxon>Alteraurantiacibacter</taxon>
    </lineage>
</organism>
<dbReference type="RefSeq" id="WP_160772508.1">
    <property type="nucleotide sequence ID" value="NZ_WTYV01000005.1"/>
</dbReference>
<evidence type="ECO:0000313" key="4">
    <source>
        <dbReference type="Proteomes" id="UP000466966"/>
    </source>
</evidence>
<proteinExistence type="predicted"/>
<feature type="chain" id="PRO_5032499278" description="DUF3617 family protein" evidence="2">
    <location>
        <begin position="23"/>
        <end position="194"/>
    </location>
</feature>
<gene>
    <name evidence="3" type="ORF">GRI99_13210</name>
</gene>
<keyword evidence="4" id="KW-1185">Reference proteome</keyword>
<feature type="region of interest" description="Disordered" evidence="1">
    <location>
        <begin position="161"/>
        <end position="194"/>
    </location>
</feature>
<dbReference type="EMBL" id="WTYV01000005">
    <property type="protein sequence ID" value="MXO72584.1"/>
    <property type="molecule type" value="Genomic_DNA"/>
</dbReference>
<evidence type="ECO:0000256" key="1">
    <source>
        <dbReference type="SAM" id="MobiDB-lite"/>
    </source>
</evidence>
<feature type="compositionally biased region" description="Low complexity" evidence="1">
    <location>
        <begin position="164"/>
        <end position="184"/>
    </location>
</feature>
<evidence type="ECO:0000313" key="3">
    <source>
        <dbReference type="EMBL" id="MXO72584.1"/>
    </source>
</evidence>